<evidence type="ECO:0000313" key="2">
    <source>
        <dbReference type="Proteomes" id="UP000499080"/>
    </source>
</evidence>
<evidence type="ECO:0000313" key="1">
    <source>
        <dbReference type="EMBL" id="GBN02139.1"/>
    </source>
</evidence>
<gene>
    <name evidence="1" type="ORF">AVEN_124770_1</name>
</gene>
<reference evidence="1 2" key="1">
    <citation type="journal article" date="2019" name="Sci. Rep.">
        <title>Orb-weaving spider Araneus ventricosus genome elucidates the spidroin gene catalogue.</title>
        <authorList>
            <person name="Kono N."/>
            <person name="Nakamura H."/>
            <person name="Ohtoshi R."/>
            <person name="Moran D.A.P."/>
            <person name="Shinohara A."/>
            <person name="Yoshida Y."/>
            <person name="Fujiwara M."/>
            <person name="Mori M."/>
            <person name="Tomita M."/>
            <person name="Arakawa K."/>
        </authorList>
    </citation>
    <scope>NUCLEOTIDE SEQUENCE [LARGE SCALE GENOMIC DNA]</scope>
</reference>
<accession>A0A4Y2KJA9</accession>
<comment type="caution">
    <text evidence="1">The sequence shown here is derived from an EMBL/GenBank/DDBJ whole genome shotgun (WGS) entry which is preliminary data.</text>
</comment>
<dbReference type="AlphaFoldDB" id="A0A4Y2KJA9"/>
<dbReference type="EMBL" id="BGPR01004679">
    <property type="protein sequence ID" value="GBN02139.1"/>
    <property type="molecule type" value="Genomic_DNA"/>
</dbReference>
<dbReference type="InterPro" id="IPR036397">
    <property type="entry name" value="RNaseH_sf"/>
</dbReference>
<organism evidence="1 2">
    <name type="scientific">Araneus ventricosus</name>
    <name type="common">Orbweaver spider</name>
    <name type="synonym">Epeira ventricosa</name>
    <dbReference type="NCBI Taxonomy" id="182803"/>
    <lineage>
        <taxon>Eukaryota</taxon>
        <taxon>Metazoa</taxon>
        <taxon>Ecdysozoa</taxon>
        <taxon>Arthropoda</taxon>
        <taxon>Chelicerata</taxon>
        <taxon>Arachnida</taxon>
        <taxon>Araneae</taxon>
        <taxon>Araneomorphae</taxon>
        <taxon>Entelegynae</taxon>
        <taxon>Araneoidea</taxon>
        <taxon>Araneidae</taxon>
        <taxon>Araneus</taxon>
    </lineage>
</organism>
<evidence type="ECO:0008006" key="3">
    <source>
        <dbReference type="Google" id="ProtNLM"/>
    </source>
</evidence>
<dbReference type="OrthoDB" id="8195099at2759"/>
<dbReference type="Gene3D" id="3.30.420.10">
    <property type="entry name" value="Ribonuclease H-like superfamily/Ribonuclease H"/>
    <property type="match status" value="1"/>
</dbReference>
<proteinExistence type="predicted"/>
<dbReference type="Proteomes" id="UP000499080">
    <property type="component" value="Unassembled WGS sequence"/>
</dbReference>
<keyword evidence="2" id="KW-1185">Reference proteome</keyword>
<name>A0A4Y2KJA9_ARAVE</name>
<dbReference type="GO" id="GO:0003676">
    <property type="term" value="F:nucleic acid binding"/>
    <property type="evidence" value="ECO:0007669"/>
    <property type="project" value="InterPro"/>
</dbReference>
<sequence length="117" mass="13648">MVSRTDLCLRMKPSFIYVEKLIAIICDFGAQKIHIAHERDSQKVNVFCAITNRCAFGPFFFVEKSTIGYIFQDMLSEWLFPQLEEAVPGFILQFDGAPPHWRNNIRVYLNDRQCRGK</sequence>
<protein>
    <recommendedName>
        <fullName evidence="3">Tc1-like transposase DDE domain-containing protein</fullName>
    </recommendedName>
</protein>